<dbReference type="Gene3D" id="1.25.40.90">
    <property type="match status" value="1"/>
</dbReference>
<dbReference type="CDD" id="cd16982">
    <property type="entry name" value="CID_Pcf11"/>
    <property type="match status" value="1"/>
</dbReference>
<gene>
    <name evidence="4" type="ORF">AOCH_006485</name>
</gene>
<dbReference type="GO" id="GO:0043130">
    <property type="term" value="F:ubiquitin binding"/>
    <property type="evidence" value="ECO:0007669"/>
    <property type="project" value="InterPro"/>
</dbReference>
<dbReference type="FunFam" id="1.25.40.90:FF:000016">
    <property type="entry name" value="mRNA cleavage factor complex component Pcf11"/>
    <property type="match status" value="1"/>
</dbReference>
<dbReference type="InterPro" id="IPR002014">
    <property type="entry name" value="VHS_dom"/>
</dbReference>
<name>A0A0F8UDX9_9EURO</name>
<dbReference type="GO" id="GO:0003729">
    <property type="term" value="F:mRNA binding"/>
    <property type="evidence" value="ECO:0007669"/>
    <property type="project" value="InterPro"/>
</dbReference>
<dbReference type="GO" id="GO:0005849">
    <property type="term" value="C:mRNA cleavage factor complex"/>
    <property type="evidence" value="ECO:0007669"/>
    <property type="project" value="TreeGrafter"/>
</dbReference>
<dbReference type="Proteomes" id="UP000034947">
    <property type="component" value="Unassembled WGS sequence"/>
</dbReference>
<dbReference type="InterPro" id="IPR008942">
    <property type="entry name" value="ENTH_VHS"/>
</dbReference>
<dbReference type="VEuPathDB" id="FungiDB:P175DRAFT_0501552"/>
<reference evidence="4 5" key="1">
    <citation type="submission" date="2015-02" db="EMBL/GenBank/DDBJ databases">
        <title>Draft Genome Sequences of Two Closely-Related Aflatoxigenic Aspergillus Species Obtained from the Cote d'Ivoire.</title>
        <authorList>
            <person name="Moore G.G."/>
            <person name="Beltz S.B."/>
            <person name="Mack B.M."/>
        </authorList>
    </citation>
    <scope>NUCLEOTIDE SEQUENCE [LARGE SCALE GENOMIC DNA]</scope>
    <source>
        <strain evidence="4 5">SRRC1432</strain>
    </source>
</reference>
<dbReference type="InterPro" id="IPR006569">
    <property type="entry name" value="CID_dom"/>
</dbReference>
<dbReference type="PROSITE" id="PS51391">
    <property type="entry name" value="CID"/>
    <property type="match status" value="1"/>
</dbReference>
<dbReference type="PANTHER" id="PTHR15921">
    <property type="entry name" value="PRE-MRNA CLEAVAGE COMPLEX II"/>
    <property type="match status" value="1"/>
</dbReference>
<dbReference type="InterPro" id="IPR045154">
    <property type="entry name" value="PCF11-like"/>
</dbReference>
<organism evidence="4 5">
    <name type="scientific">Aspergillus ochraceoroseus</name>
    <dbReference type="NCBI Taxonomy" id="138278"/>
    <lineage>
        <taxon>Eukaryota</taxon>
        <taxon>Fungi</taxon>
        <taxon>Dikarya</taxon>
        <taxon>Ascomycota</taxon>
        <taxon>Pezizomycotina</taxon>
        <taxon>Eurotiomycetes</taxon>
        <taxon>Eurotiomycetidae</taxon>
        <taxon>Eurotiales</taxon>
        <taxon>Aspergillaceae</taxon>
        <taxon>Aspergillus</taxon>
        <taxon>Aspergillus subgen. Nidulantes</taxon>
    </lineage>
</organism>
<evidence type="ECO:0000259" key="2">
    <source>
        <dbReference type="PROSITE" id="PS50179"/>
    </source>
</evidence>
<accession>A0A0F8UDX9</accession>
<protein>
    <submittedName>
        <fullName evidence="4">mRNA cleavage factor complex component Pcf11</fullName>
    </submittedName>
</protein>
<dbReference type="GO" id="GO:0005737">
    <property type="term" value="C:cytoplasm"/>
    <property type="evidence" value="ECO:0007669"/>
    <property type="project" value="TreeGrafter"/>
</dbReference>
<comment type="subunit">
    <text evidence="1">Component of the ESCRT-0 complex composed of HSE1 and VPS27.</text>
</comment>
<dbReference type="PANTHER" id="PTHR15921:SF3">
    <property type="entry name" value="PRE-MRNA CLEAVAGE COMPLEX 2 PROTEIN PCF11"/>
    <property type="match status" value="1"/>
</dbReference>
<evidence type="ECO:0000256" key="1">
    <source>
        <dbReference type="ARBA" id="ARBA00011446"/>
    </source>
</evidence>
<evidence type="ECO:0000313" key="5">
    <source>
        <dbReference type="Proteomes" id="UP000034947"/>
    </source>
</evidence>
<feature type="non-terminal residue" evidence="4">
    <location>
        <position position="127"/>
    </location>
</feature>
<dbReference type="GO" id="GO:0000993">
    <property type="term" value="F:RNA polymerase II complex binding"/>
    <property type="evidence" value="ECO:0007669"/>
    <property type="project" value="InterPro"/>
</dbReference>
<keyword evidence="5" id="KW-1185">Reference proteome</keyword>
<feature type="domain" description="CID" evidence="3">
    <location>
        <begin position="6"/>
        <end position="127"/>
    </location>
</feature>
<dbReference type="GO" id="GO:0007034">
    <property type="term" value="P:vacuolar transport"/>
    <property type="evidence" value="ECO:0007669"/>
    <property type="project" value="UniProtKB-ARBA"/>
</dbReference>
<feature type="domain" description="VHS" evidence="2">
    <location>
        <begin position="16"/>
        <end position="127"/>
    </location>
</feature>
<dbReference type="AlphaFoldDB" id="A0A0F8UDX9"/>
<dbReference type="GO" id="GO:0031124">
    <property type="term" value="P:mRNA 3'-end processing"/>
    <property type="evidence" value="ECO:0007669"/>
    <property type="project" value="InterPro"/>
</dbReference>
<dbReference type="PROSITE" id="PS50179">
    <property type="entry name" value="VHS"/>
    <property type="match status" value="1"/>
</dbReference>
<evidence type="ECO:0000259" key="3">
    <source>
        <dbReference type="PROSITE" id="PS51391"/>
    </source>
</evidence>
<dbReference type="SMART" id="SM00582">
    <property type="entry name" value="RPR"/>
    <property type="match status" value="1"/>
</dbReference>
<proteinExistence type="predicted"/>
<dbReference type="Pfam" id="PF04818">
    <property type="entry name" value="CID"/>
    <property type="match status" value="1"/>
</dbReference>
<dbReference type="GO" id="GO:0016192">
    <property type="term" value="P:vesicle-mediated transport"/>
    <property type="evidence" value="ECO:0007669"/>
    <property type="project" value="UniProtKB-ARBA"/>
</dbReference>
<dbReference type="SUPFAM" id="SSF48464">
    <property type="entry name" value="ENTH/VHS domain"/>
    <property type="match status" value="1"/>
</dbReference>
<evidence type="ECO:0000313" key="4">
    <source>
        <dbReference type="EMBL" id="KKK17934.1"/>
    </source>
</evidence>
<dbReference type="GO" id="GO:0035091">
    <property type="term" value="F:phosphatidylinositol binding"/>
    <property type="evidence" value="ECO:0007669"/>
    <property type="project" value="InterPro"/>
</dbReference>
<sequence length="127" mass="14406">MSSGLASDEVAEDYKNSLEDLTTNDRFQISNLTVIAKENTEHAMAISRVLENHIRTTPPLQKLPALYVVDSIVKNVGTPYTLFLGRNMYQTFMNAYTLVDSQTRRKLDEMLKTWKEPVPGSLDTRPV</sequence>
<dbReference type="EMBL" id="JYKN01002038">
    <property type="protein sequence ID" value="KKK17934.1"/>
    <property type="molecule type" value="Genomic_DNA"/>
</dbReference>
<dbReference type="GO" id="GO:0006369">
    <property type="term" value="P:termination of RNA polymerase II transcription"/>
    <property type="evidence" value="ECO:0007669"/>
    <property type="project" value="InterPro"/>
</dbReference>
<comment type="caution">
    <text evidence="4">The sequence shown here is derived from an EMBL/GenBank/DDBJ whole genome shotgun (WGS) entry which is preliminary data.</text>
</comment>
<dbReference type="InterPro" id="IPR047415">
    <property type="entry name" value="Pcf11_CID"/>
</dbReference>